<keyword evidence="2" id="KW-0812">Transmembrane</keyword>
<feature type="region of interest" description="Disordered" evidence="1">
    <location>
        <begin position="496"/>
        <end position="522"/>
    </location>
</feature>
<evidence type="ECO:0008006" key="5">
    <source>
        <dbReference type="Google" id="ProtNLM"/>
    </source>
</evidence>
<evidence type="ECO:0000256" key="1">
    <source>
        <dbReference type="SAM" id="MobiDB-lite"/>
    </source>
</evidence>
<feature type="compositionally biased region" description="Polar residues" evidence="1">
    <location>
        <begin position="382"/>
        <end position="398"/>
    </location>
</feature>
<feature type="transmembrane region" description="Helical" evidence="2">
    <location>
        <begin position="184"/>
        <end position="206"/>
    </location>
</feature>
<feature type="transmembrane region" description="Helical" evidence="2">
    <location>
        <begin position="327"/>
        <end position="354"/>
    </location>
</feature>
<feature type="compositionally biased region" description="Low complexity" evidence="1">
    <location>
        <begin position="422"/>
        <end position="433"/>
    </location>
</feature>
<proteinExistence type="predicted"/>
<dbReference type="PANTHER" id="PTHR42069">
    <property type="entry name" value="HYPHAL ANASTAMOSIS-8 PROTEIN"/>
    <property type="match status" value="1"/>
</dbReference>
<feature type="transmembrane region" description="Helical" evidence="2">
    <location>
        <begin position="262"/>
        <end position="286"/>
    </location>
</feature>
<feature type="transmembrane region" description="Helical" evidence="2">
    <location>
        <begin position="226"/>
        <end position="250"/>
    </location>
</feature>
<accession>A0A8H7AQL3</accession>
<reference evidence="3" key="1">
    <citation type="submission" date="2020-02" db="EMBL/GenBank/DDBJ databases">
        <authorList>
            <person name="Palmer J.M."/>
        </authorList>
    </citation>
    <scope>NUCLEOTIDE SEQUENCE</scope>
    <source>
        <strain evidence="3">EPUS1.4</strain>
        <tissue evidence="3">Thallus</tissue>
    </source>
</reference>
<comment type="caution">
    <text evidence="3">The sequence shown here is derived from an EMBL/GenBank/DDBJ whole genome shotgun (WGS) entry which is preliminary data.</text>
</comment>
<dbReference type="OrthoDB" id="5420724at2759"/>
<dbReference type="EMBL" id="JAACFV010000004">
    <property type="protein sequence ID" value="KAF7513660.1"/>
    <property type="molecule type" value="Genomic_DNA"/>
</dbReference>
<sequence>MSTPLRQQNQSFQPVSPVDIVSGNRPQQSVGFADLSERTAPSVTTRSSRTSSSSSSSSQKVARTARFAEATSVNSPVSAPTENRSPFADPPNMAAQQSQPSDVGFGYISNEPVQQQATLHPNANPPLKSALKTPGTPGRILNPLSPTFREEQILEKHEEDTEKEQAKDLKVKTRVRAAKMMLRGVNFSCSLIVLALIATTFSVFNATKSLPARNGLPAWSANSKPWPQIMLLVIACISLVFALGIFYAYWRGGHKRAEKAAVYYTVFAVFFFAFSIIMWAVGAAVLNSSRNHGNGQDIWGWSCKDNKRRELFKDDVSYALVCRLQEWSLVCCIIEIVVETITIAIYAIVFYRFYSKRRLRKSMDVRDKARSDLYLAQLRSQSAPNTPGFAQSMRSPTFPTKGGDEYSAAEHGENYSKTQFVTPSPSSTHGSSPFKLQAPPIKVHHATPRAPQNGFDSAPTPSTSPPPAQERQNEHVAAAPGEQTYAAVPIPGAYASPLTSPAMQRESGSMVAQMQRGPGATY</sequence>
<dbReference type="Proteomes" id="UP000606974">
    <property type="component" value="Unassembled WGS sequence"/>
</dbReference>
<name>A0A8H7AQL3_9EURO</name>
<feature type="compositionally biased region" description="Basic and acidic residues" evidence="1">
    <location>
        <begin position="402"/>
        <end position="414"/>
    </location>
</feature>
<dbReference type="PANTHER" id="PTHR42069:SF1">
    <property type="entry name" value="MARVEL DOMAIN-CONTAINING PROTEIN"/>
    <property type="match status" value="1"/>
</dbReference>
<protein>
    <recommendedName>
        <fullName evidence="5">MARVEL domain-containing protein</fullName>
    </recommendedName>
</protein>
<dbReference type="AlphaFoldDB" id="A0A8H7AQL3"/>
<keyword evidence="4" id="KW-1185">Reference proteome</keyword>
<evidence type="ECO:0000313" key="3">
    <source>
        <dbReference type="EMBL" id="KAF7513660.1"/>
    </source>
</evidence>
<feature type="compositionally biased region" description="Polar residues" evidence="1">
    <location>
        <begin position="1"/>
        <end position="14"/>
    </location>
</feature>
<feature type="compositionally biased region" description="Polar residues" evidence="1">
    <location>
        <begin position="497"/>
        <end position="512"/>
    </location>
</feature>
<keyword evidence="2" id="KW-0472">Membrane</keyword>
<evidence type="ECO:0000313" key="4">
    <source>
        <dbReference type="Proteomes" id="UP000606974"/>
    </source>
</evidence>
<feature type="compositionally biased region" description="Low complexity" evidence="1">
    <location>
        <begin position="44"/>
        <end position="58"/>
    </location>
</feature>
<feature type="region of interest" description="Disordered" evidence="1">
    <location>
        <begin position="1"/>
        <end position="145"/>
    </location>
</feature>
<evidence type="ECO:0000256" key="2">
    <source>
        <dbReference type="SAM" id="Phobius"/>
    </source>
</evidence>
<organism evidence="3 4">
    <name type="scientific">Endocarpon pusillum</name>
    <dbReference type="NCBI Taxonomy" id="364733"/>
    <lineage>
        <taxon>Eukaryota</taxon>
        <taxon>Fungi</taxon>
        <taxon>Dikarya</taxon>
        <taxon>Ascomycota</taxon>
        <taxon>Pezizomycotina</taxon>
        <taxon>Eurotiomycetes</taxon>
        <taxon>Chaetothyriomycetidae</taxon>
        <taxon>Verrucariales</taxon>
        <taxon>Verrucariaceae</taxon>
        <taxon>Endocarpon</taxon>
    </lineage>
</organism>
<gene>
    <name evidence="3" type="ORF">GJ744_007711</name>
</gene>
<feature type="compositionally biased region" description="Polar residues" evidence="1">
    <location>
        <begin position="111"/>
        <end position="121"/>
    </location>
</feature>
<feature type="region of interest" description="Disordered" evidence="1">
    <location>
        <begin position="382"/>
        <end position="475"/>
    </location>
</feature>
<feature type="compositionally biased region" description="Polar residues" evidence="1">
    <location>
        <begin position="71"/>
        <end position="84"/>
    </location>
</feature>
<keyword evidence="2" id="KW-1133">Transmembrane helix</keyword>